<accession>A0ABX2T7A0</accession>
<gene>
    <name evidence="1" type="ORF">HND93_10050</name>
</gene>
<keyword evidence="2" id="KW-1185">Reference proteome</keyword>
<name>A0ABX2T7A0_9PROT</name>
<protein>
    <submittedName>
        <fullName evidence="1">Uncharacterized protein</fullName>
    </submittedName>
</protein>
<evidence type="ECO:0000313" key="1">
    <source>
        <dbReference type="EMBL" id="NYZ20056.1"/>
    </source>
</evidence>
<proteinExistence type="predicted"/>
<sequence length="73" mass="8059">MPLDITCTVIPDDPQDGSDRVADILDALRQFEARLDAIGVPFSVQVRDIKLGTTVHRTLSAGRRLRLLRCAAE</sequence>
<organism evidence="1 2">
    <name type="scientific">Azospirillum oleiclasticum</name>
    <dbReference type="NCBI Taxonomy" id="2735135"/>
    <lineage>
        <taxon>Bacteria</taxon>
        <taxon>Pseudomonadati</taxon>
        <taxon>Pseudomonadota</taxon>
        <taxon>Alphaproteobacteria</taxon>
        <taxon>Rhodospirillales</taxon>
        <taxon>Azospirillaceae</taxon>
        <taxon>Azospirillum</taxon>
    </lineage>
</organism>
<evidence type="ECO:0000313" key="2">
    <source>
        <dbReference type="Proteomes" id="UP000584642"/>
    </source>
</evidence>
<dbReference type="EMBL" id="JABFDB010000006">
    <property type="protein sequence ID" value="NYZ20056.1"/>
    <property type="molecule type" value="Genomic_DNA"/>
</dbReference>
<dbReference type="Proteomes" id="UP000584642">
    <property type="component" value="Unassembled WGS sequence"/>
</dbReference>
<reference evidence="1 2" key="1">
    <citation type="submission" date="2020-05" db="EMBL/GenBank/DDBJ databases">
        <title>Azospirillum oleiclasticum sp. nov, a nitrogen-fixing and heavy crude oil-emulsifying bacterium isolated from the crude oil of Yumen Oilfield.</title>
        <authorList>
            <person name="Wu D."/>
            <person name="Cai M."/>
            <person name="Zhang X."/>
        </authorList>
    </citation>
    <scope>NUCLEOTIDE SEQUENCE [LARGE SCALE GENOMIC DNA]</scope>
    <source>
        <strain evidence="1 2">ROY-1-1-2</strain>
    </source>
</reference>
<comment type="caution">
    <text evidence="1">The sequence shown here is derived from an EMBL/GenBank/DDBJ whole genome shotgun (WGS) entry which is preliminary data.</text>
</comment>
<dbReference type="RefSeq" id="WP_180281833.1">
    <property type="nucleotide sequence ID" value="NZ_JABFDB010000006.1"/>
</dbReference>